<feature type="non-terminal residue" evidence="1">
    <location>
        <position position="1"/>
    </location>
</feature>
<organism evidence="1 2">
    <name type="scientific">Dentiscutata heterogama</name>
    <dbReference type="NCBI Taxonomy" id="1316150"/>
    <lineage>
        <taxon>Eukaryota</taxon>
        <taxon>Fungi</taxon>
        <taxon>Fungi incertae sedis</taxon>
        <taxon>Mucoromycota</taxon>
        <taxon>Glomeromycotina</taxon>
        <taxon>Glomeromycetes</taxon>
        <taxon>Diversisporales</taxon>
        <taxon>Gigasporaceae</taxon>
        <taxon>Dentiscutata</taxon>
    </lineage>
</organism>
<name>A0ACA9NSY3_9GLOM</name>
<dbReference type="EMBL" id="CAJVPU010020233">
    <property type="protein sequence ID" value="CAG8675635.1"/>
    <property type="molecule type" value="Genomic_DNA"/>
</dbReference>
<gene>
    <name evidence="1" type="ORF">DHETER_LOCUS10391</name>
</gene>
<keyword evidence="2" id="KW-1185">Reference proteome</keyword>
<accession>A0ACA9NSY3</accession>
<comment type="caution">
    <text evidence="1">The sequence shown here is derived from an EMBL/GenBank/DDBJ whole genome shotgun (WGS) entry which is preliminary data.</text>
</comment>
<evidence type="ECO:0000313" key="2">
    <source>
        <dbReference type="Proteomes" id="UP000789702"/>
    </source>
</evidence>
<evidence type="ECO:0000313" key="1">
    <source>
        <dbReference type="EMBL" id="CAG8675635.1"/>
    </source>
</evidence>
<protein>
    <submittedName>
        <fullName evidence="1">9215_t:CDS:1</fullName>
    </submittedName>
</protein>
<reference evidence="1" key="1">
    <citation type="submission" date="2021-06" db="EMBL/GenBank/DDBJ databases">
        <authorList>
            <person name="Kallberg Y."/>
            <person name="Tangrot J."/>
            <person name="Rosling A."/>
        </authorList>
    </citation>
    <scope>NUCLEOTIDE SEQUENCE</scope>
    <source>
        <strain evidence="1">IL203A</strain>
    </source>
</reference>
<sequence length="60" mass="6849">NRRRSRCGSRVLMEVLSLAVVFRRDFWSSLVVVISPGLLFIVYGSDFAGAFSVGGRRWWL</sequence>
<proteinExistence type="predicted"/>
<dbReference type="Proteomes" id="UP000789702">
    <property type="component" value="Unassembled WGS sequence"/>
</dbReference>